<sequence>MVGLPGDEVRIVGHVLTVNGVALKGCGRRIARDSTGRAVPRRRWGGGVIPAGDLFVCGLARRSWDSRYFGPVRRPRAIAVAWPLWTRDWGWGELNGWRKAYAEKGEPR</sequence>
<dbReference type="EMBL" id="CABQ01000317">
    <property type="protein sequence ID" value="CBI09085.1"/>
    <property type="molecule type" value="Genomic_DNA"/>
</dbReference>
<protein>
    <submittedName>
        <fullName evidence="2">Conjugal transfer protein</fullName>
    </submittedName>
</protein>
<dbReference type="AlphaFoldDB" id="E6QPB4"/>
<accession>E6QPB4</accession>
<evidence type="ECO:0000259" key="1">
    <source>
        <dbReference type="Pfam" id="PF10502"/>
    </source>
</evidence>
<feature type="domain" description="Peptidase S26" evidence="1">
    <location>
        <begin position="2"/>
        <end position="80"/>
    </location>
</feature>
<dbReference type="SUPFAM" id="SSF51306">
    <property type="entry name" value="LexA/Signal peptidase"/>
    <property type="match status" value="1"/>
</dbReference>
<dbReference type="InterPro" id="IPR036286">
    <property type="entry name" value="LexA/Signal_pep-like_sf"/>
</dbReference>
<dbReference type="GO" id="GO:0004252">
    <property type="term" value="F:serine-type endopeptidase activity"/>
    <property type="evidence" value="ECO:0007669"/>
    <property type="project" value="InterPro"/>
</dbReference>
<organism evidence="2">
    <name type="scientific">mine drainage metagenome</name>
    <dbReference type="NCBI Taxonomy" id="410659"/>
    <lineage>
        <taxon>unclassified sequences</taxon>
        <taxon>metagenomes</taxon>
        <taxon>ecological metagenomes</taxon>
    </lineage>
</organism>
<comment type="caution">
    <text evidence="2">The sequence shown here is derived from an EMBL/GenBank/DDBJ whole genome shotgun (WGS) entry which is preliminary data.</text>
</comment>
<name>E6QPB4_9ZZZZ</name>
<dbReference type="Gene3D" id="2.10.109.10">
    <property type="entry name" value="Umud Fragment, subunit A"/>
    <property type="match status" value="1"/>
</dbReference>
<dbReference type="InterPro" id="IPR019533">
    <property type="entry name" value="Peptidase_S26"/>
</dbReference>
<gene>
    <name evidence="2" type="ORF">CARN6_2636</name>
</gene>
<reference evidence="2" key="1">
    <citation type="submission" date="2009-10" db="EMBL/GenBank/DDBJ databases">
        <title>Diversity of trophic interactions inside an arsenic-rich microbial ecosystem.</title>
        <authorList>
            <person name="Bertin P.N."/>
            <person name="Heinrich-Salmeron A."/>
            <person name="Pelletier E."/>
            <person name="Goulhen-Chollet F."/>
            <person name="Arsene-Ploetze F."/>
            <person name="Gallien S."/>
            <person name="Calteau A."/>
            <person name="Vallenet D."/>
            <person name="Casiot C."/>
            <person name="Chane-Woon-Ming B."/>
            <person name="Giloteaux L."/>
            <person name="Barakat M."/>
            <person name="Bonnefoy V."/>
            <person name="Bruneel O."/>
            <person name="Chandler M."/>
            <person name="Cleiss J."/>
            <person name="Duran R."/>
            <person name="Elbaz-Poulichet F."/>
            <person name="Fonknechten N."/>
            <person name="Lauga B."/>
            <person name="Mornico D."/>
            <person name="Ortet P."/>
            <person name="Schaeffer C."/>
            <person name="Siguier P."/>
            <person name="Alexander Thil Smith A."/>
            <person name="Van Dorsselaer A."/>
            <person name="Weissenbach J."/>
            <person name="Medigue C."/>
            <person name="Le Paslier D."/>
        </authorList>
    </citation>
    <scope>NUCLEOTIDE SEQUENCE</scope>
</reference>
<dbReference type="Pfam" id="PF10502">
    <property type="entry name" value="Peptidase_S26"/>
    <property type="match status" value="1"/>
</dbReference>
<evidence type="ECO:0000313" key="2">
    <source>
        <dbReference type="EMBL" id="CBI09085.1"/>
    </source>
</evidence>
<proteinExistence type="predicted"/>
<dbReference type="GO" id="GO:0006465">
    <property type="term" value="P:signal peptide processing"/>
    <property type="evidence" value="ECO:0007669"/>
    <property type="project" value="InterPro"/>
</dbReference>